<organism evidence="1 2">
    <name type="scientific">Cryptotermes secundus</name>
    <dbReference type="NCBI Taxonomy" id="105785"/>
    <lineage>
        <taxon>Eukaryota</taxon>
        <taxon>Metazoa</taxon>
        <taxon>Ecdysozoa</taxon>
        <taxon>Arthropoda</taxon>
        <taxon>Hexapoda</taxon>
        <taxon>Insecta</taxon>
        <taxon>Pterygota</taxon>
        <taxon>Neoptera</taxon>
        <taxon>Polyneoptera</taxon>
        <taxon>Dictyoptera</taxon>
        <taxon>Blattodea</taxon>
        <taxon>Blattoidea</taxon>
        <taxon>Termitoidae</taxon>
        <taxon>Kalotermitidae</taxon>
        <taxon>Cryptotermitinae</taxon>
        <taxon>Cryptotermes</taxon>
    </lineage>
</organism>
<reference evidence="1 2" key="1">
    <citation type="submission" date="2017-12" db="EMBL/GenBank/DDBJ databases">
        <title>Hemimetabolous genomes reveal molecular basis of termite eusociality.</title>
        <authorList>
            <person name="Harrison M.C."/>
            <person name="Jongepier E."/>
            <person name="Robertson H.M."/>
            <person name="Arning N."/>
            <person name="Bitard-Feildel T."/>
            <person name="Chao H."/>
            <person name="Childers C.P."/>
            <person name="Dinh H."/>
            <person name="Doddapaneni H."/>
            <person name="Dugan S."/>
            <person name="Gowin J."/>
            <person name="Greiner C."/>
            <person name="Han Y."/>
            <person name="Hu H."/>
            <person name="Hughes D.S.T."/>
            <person name="Huylmans A.-K."/>
            <person name="Kemena C."/>
            <person name="Kremer L.P.M."/>
            <person name="Lee S.L."/>
            <person name="Lopez-Ezquerra A."/>
            <person name="Mallet L."/>
            <person name="Monroy-Kuhn J.M."/>
            <person name="Moser A."/>
            <person name="Murali S.C."/>
            <person name="Muzny D.M."/>
            <person name="Otani S."/>
            <person name="Piulachs M.-D."/>
            <person name="Poelchau M."/>
            <person name="Qu J."/>
            <person name="Schaub F."/>
            <person name="Wada-Katsumata A."/>
            <person name="Worley K.C."/>
            <person name="Xie Q."/>
            <person name="Ylla G."/>
            <person name="Poulsen M."/>
            <person name="Gibbs R.A."/>
            <person name="Schal C."/>
            <person name="Richards S."/>
            <person name="Belles X."/>
            <person name="Korb J."/>
            <person name="Bornberg-Bauer E."/>
        </authorList>
    </citation>
    <scope>NUCLEOTIDE SEQUENCE [LARGE SCALE GENOMIC DNA]</scope>
    <source>
        <tissue evidence="1">Whole body</tissue>
    </source>
</reference>
<dbReference type="Proteomes" id="UP000235965">
    <property type="component" value="Unassembled WGS sequence"/>
</dbReference>
<dbReference type="EMBL" id="NEVH01020342">
    <property type="protein sequence ID" value="PNF21439.1"/>
    <property type="molecule type" value="Genomic_DNA"/>
</dbReference>
<proteinExistence type="predicted"/>
<dbReference type="AlphaFoldDB" id="A0A2J7PYM1"/>
<accession>A0A2J7PYM1</accession>
<name>A0A2J7PYM1_9NEOP</name>
<sequence>MVVLFNTGTRVAHPATVAAMNHLHIAVLLCVAPCCNVVCGYQSLGASCWKRLHLP</sequence>
<evidence type="ECO:0000313" key="2">
    <source>
        <dbReference type="Proteomes" id="UP000235965"/>
    </source>
</evidence>
<dbReference type="InParanoid" id="A0A2J7PYM1"/>
<comment type="caution">
    <text evidence="1">The sequence shown here is derived from an EMBL/GenBank/DDBJ whole genome shotgun (WGS) entry which is preliminary data.</text>
</comment>
<protein>
    <submittedName>
        <fullName evidence="1">Uncharacterized protein</fullName>
    </submittedName>
</protein>
<keyword evidence="2" id="KW-1185">Reference proteome</keyword>
<gene>
    <name evidence="1" type="ORF">B7P43_G13547</name>
</gene>
<evidence type="ECO:0000313" key="1">
    <source>
        <dbReference type="EMBL" id="PNF21439.1"/>
    </source>
</evidence>